<dbReference type="Pfam" id="PF07120">
    <property type="entry name" value="DUF1376"/>
    <property type="match status" value="1"/>
</dbReference>
<protein>
    <submittedName>
        <fullName evidence="1">Uncharacterized protein DUF1376</fullName>
    </submittedName>
</protein>
<dbReference type="Proteomes" id="UP000244081">
    <property type="component" value="Unassembled WGS sequence"/>
</dbReference>
<evidence type="ECO:0000313" key="1">
    <source>
        <dbReference type="EMBL" id="PTW53588.1"/>
    </source>
</evidence>
<dbReference type="RefSeq" id="WP_107992110.1">
    <property type="nucleotide sequence ID" value="NZ_QAYG01000016.1"/>
</dbReference>
<evidence type="ECO:0000313" key="2">
    <source>
        <dbReference type="Proteomes" id="UP000244081"/>
    </source>
</evidence>
<name>A0A2T5UPZ3_9HYPH</name>
<sequence>MAKNQPRQFYHRRFHQRQLVKCAPLTLEERGALATILDLIYDQGDAIERDERWLSNQLGCSTRKLRTLLIALTERGFLYITALGQISCREAEAEIAEVAKMQVHWRQAAIQREAAKRAFKGITAKARDCSPTSFTNRRR</sequence>
<comment type="caution">
    <text evidence="1">The sequence shown here is derived from an EMBL/GenBank/DDBJ whole genome shotgun (WGS) entry which is preliminary data.</text>
</comment>
<keyword evidence="2" id="KW-1185">Reference proteome</keyword>
<dbReference type="AlphaFoldDB" id="A0A2T5UPZ3"/>
<dbReference type="EMBL" id="QAYG01000016">
    <property type="protein sequence ID" value="PTW53588.1"/>
    <property type="molecule type" value="Genomic_DNA"/>
</dbReference>
<accession>A0A2T5UPZ3</accession>
<dbReference type="OrthoDB" id="7597389at2"/>
<organism evidence="1 2">
    <name type="scientific">Breoghania corrubedonensis</name>
    <dbReference type="NCBI Taxonomy" id="665038"/>
    <lineage>
        <taxon>Bacteria</taxon>
        <taxon>Pseudomonadati</taxon>
        <taxon>Pseudomonadota</taxon>
        <taxon>Alphaproteobacteria</taxon>
        <taxon>Hyphomicrobiales</taxon>
        <taxon>Stappiaceae</taxon>
        <taxon>Breoghania</taxon>
    </lineage>
</organism>
<proteinExistence type="predicted"/>
<dbReference type="InterPro" id="IPR010781">
    <property type="entry name" value="DUF1376"/>
</dbReference>
<reference evidence="1 2" key="1">
    <citation type="submission" date="2018-04" db="EMBL/GenBank/DDBJ databases">
        <title>Genomic Encyclopedia of Archaeal and Bacterial Type Strains, Phase II (KMG-II): from individual species to whole genera.</title>
        <authorList>
            <person name="Goeker M."/>
        </authorList>
    </citation>
    <scope>NUCLEOTIDE SEQUENCE [LARGE SCALE GENOMIC DNA]</scope>
    <source>
        <strain evidence="1 2">DSM 23382</strain>
    </source>
</reference>
<gene>
    <name evidence="1" type="ORF">C8N35_11643</name>
</gene>